<dbReference type="AlphaFoldDB" id="A0AAN7E9P2"/>
<dbReference type="CDD" id="cd00303">
    <property type="entry name" value="retropepsin_like"/>
    <property type="match status" value="1"/>
</dbReference>
<evidence type="ECO:0000256" key="1">
    <source>
        <dbReference type="SAM" id="Coils"/>
    </source>
</evidence>
<evidence type="ECO:0000313" key="2">
    <source>
        <dbReference type="EMBL" id="KAK4566584.1"/>
    </source>
</evidence>
<dbReference type="Proteomes" id="UP001324115">
    <property type="component" value="Unassembled WGS sequence"/>
</dbReference>
<dbReference type="SUPFAM" id="SSF50630">
    <property type="entry name" value="Acid proteases"/>
    <property type="match status" value="1"/>
</dbReference>
<proteinExistence type="predicted"/>
<keyword evidence="3" id="KW-1185">Reference proteome</keyword>
<accession>A0AAN7E9P2</accession>
<reference evidence="2 3" key="1">
    <citation type="journal article" date="2023" name="G3 (Bethesda)">
        <title>A haplotype-resolved chromosome-scale genome for Quercus rubra L. provides insights into the genetics of adaptive traits for red oak species.</title>
        <authorList>
            <person name="Kapoor B."/>
            <person name="Jenkins J."/>
            <person name="Schmutz J."/>
            <person name="Zhebentyayeva T."/>
            <person name="Kuelheim C."/>
            <person name="Coggeshall M."/>
            <person name="Heim C."/>
            <person name="Lasky J.R."/>
            <person name="Leites L."/>
            <person name="Islam-Faridi N."/>
            <person name="Romero-Severson J."/>
            <person name="DeLeo V.L."/>
            <person name="Lucas S.M."/>
            <person name="Lazic D."/>
            <person name="Gailing O."/>
            <person name="Carlson J."/>
            <person name="Staton M."/>
        </authorList>
    </citation>
    <scope>NUCLEOTIDE SEQUENCE [LARGE SCALE GENOMIC DNA]</scope>
    <source>
        <strain evidence="2">Pseudo-F2</strain>
    </source>
</reference>
<dbReference type="PANTHER" id="PTHR35046">
    <property type="entry name" value="ZINC KNUCKLE (CCHC-TYPE) FAMILY PROTEIN"/>
    <property type="match status" value="1"/>
</dbReference>
<dbReference type="InterPro" id="IPR021109">
    <property type="entry name" value="Peptidase_aspartic_dom_sf"/>
</dbReference>
<dbReference type="EMBL" id="JAXUIC010000010">
    <property type="protein sequence ID" value="KAK4566584.1"/>
    <property type="molecule type" value="Genomic_DNA"/>
</dbReference>
<dbReference type="Gene3D" id="2.40.70.10">
    <property type="entry name" value="Acid Proteases"/>
    <property type="match status" value="1"/>
</dbReference>
<comment type="caution">
    <text evidence="2">The sequence shown here is derived from an EMBL/GenBank/DDBJ whole genome shotgun (WGS) entry which is preliminary data.</text>
</comment>
<dbReference type="PANTHER" id="PTHR35046:SF18">
    <property type="entry name" value="RNA-DIRECTED DNA POLYMERASE"/>
    <property type="match status" value="1"/>
</dbReference>
<feature type="coiled-coil region" evidence="1">
    <location>
        <begin position="25"/>
        <end position="52"/>
    </location>
</feature>
<name>A0AAN7E9P2_QUERU</name>
<sequence>MARGSREGMHVTVDGEYECDEIARNTQLEVCCQRMEEQFEALTKQLAALAVVNQPRNHSPTLRFVEEDEVDYNVEDEMENPFAGHGRRREKPLVSYNSNRWESGFKLDIPEFKGFLQPEEFLDWVAVVEEILEFKEVPQDKRVSLVTTKFRGRATAWWQQLKQSRINQGEDWLQSNIFQTTCTMGGKVCRLVIDSGSCENVASEEAVQKLGLTTEKHLNPHKLSWLKRGNDVIVSKRCLVSFSIGLKYKDNAWCDVVVMDACHLLLGRPWQYDREVQHDGRKNTYSFMFGSTKIVLLPCKEIEPKPTSGGGKNLLAKRAFVEEMFDSGLVFVLLGK</sequence>
<evidence type="ECO:0000313" key="3">
    <source>
        <dbReference type="Proteomes" id="UP001324115"/>
    </source>
</evidence>
<gene>
    <name evidence="2" type="ORF">RGQ29_002738</name>
</gene>
<evidence type="ECO:0008006" key="4">
    <source>
        <dbReference type="Google" id="ProtNLM"/>
    </source>
</evidence>
<organism evidence="2 3">
    <name type="scientific">Quercus rubra</name>
    <name type="common">Northern red oak</name>
    <name type="synonym">Quercus borealis</name>
    <dbReference type="NCBI Taxonomy" id="3512"/>
    <lineage>
        <taxon>Eukaryota</taxon>
        <taxon>Viridiplantae</taxon>
        <taxon>Streptophyta</taxon>
        <taxon>Embryophyta</taxon>
        <taxon>Tracheophyta</taxon>
        <taxon>Spermatophyta</taxon>
        <taxon>Magnoliopsida</taxon>
        <taxon>eudicotyledons</taxon>
        <taxon>Gunneridae</taxon>
        <taxon>Pentapetalae</taxon>
        <taxon>rosids</taxon>
        <taxon>fabids</taxon>
        <taxon>Fagales</taxon>
        <taxon>Fagaceae</taxon>
        <taxon>Quercus</taxon>
    </lineage>
</organism>
<protein>
    <recommendedName>
        <fullName evidence="4">Retrotransposon gag domain-containing protein</fullName>
    </recommendedName>
</protein>
<keyword evidence="1" id="KW-0175">Coiled coil</keyword>